<name>K3XNT0_SETIT</name>
<dbReference type="HOGENOM" id="CLU_2516905_0_0_1"/>
<dbReference type="Proteomes" id="UP000004995">
    <property type="component" value="Unassembled WGS sequence"/>
</dbReference>
<reference evidence="2" key="1">
    <citation type="journal article" date="2012" name="Nat. Biotechnol.">
        <title>Reference genome sequence of the model plant Setaria.</title>
        <authorList>
            <person name="Bennetzen J.L."/>
            <person name="Schmutz J."/>
            <person name="Wang H."/>
            <person name="Percifield R."/>
            <person name="Hawkins J."/>
            <person name="Pontaroli A.C."/>
            <person name="Estep M."/>
            <person name="Feng L."/>
            <person name="Vaughn J.N."/>
            <person name="Grimwood J."/>
            <person name="Jenkins J."/>
            <person name="Barry K."/>
            <person name="Lindquist E."/>
            <person name="Hellsten U."/>
            <person name="Deshpande S."/>
            <person name="Wang X."/>
            <person name="Wu X."/>
            <person name="Mitros T."/>
            <person name="Triplett J."/>
            <person name="Yang X."/>
            <person name="Ye C.Y."/>
            <person name="Mauro-Herrera M."/>
            <person name="Wang L."/>
            <person name="Li P."/>
            <person name="Sharma M."/>
            <person name="Sharma R."/>
            <person name="Ronald P.C."/>
            <person name="Panaud O."/>
            <person name="Kellogg E.A."/>
            <person name="Brutnell T.P."/>
            <person name="Doust A.N."/>
            <person name="Tuskan G.A."/>
            <person name="Rokhsar D."/>
            <person name="Devos K.M."/>
        </authorList>
    </citation>
    <scope>NUCLEOTIDE SEQUENCE [LARGE SCALE GENOMIC DNA]</scope>
    <source>
        <strain evidence="2">cv. Yugu1</strain>
    </source>
</reference>
<reference evidence="1" key="2">
    <citation type="submission" date="2018-08" db="UniProtKB">
        <authorList>
            <consortium name="EnsemblPlants"/>
        </authorList>
    </citation>
    <scope>IDENTIFICATION</scope>
    <source>
        <strain evidence="1">Yugu1</strain>
    </source>
</reference>
<dbReference type="AlphaFoldDB" id="K3XNT0"/>
<dbReference type="EMBL" id="AGNK02003122">
    <property type="status" value="NOT_ANNOTATED_CDS"/>
    <property type="molecule type" value="Genomic_DNA"/>
</dbReference>
<dbReference type="Gramene" id="KQL05503">
    <property type="protein sequence ID" value="KQL05503"/>
    <property type="gene ID" value="SETIT_003553mg"/>
</dbReference>
<protein>
    <submittedName>
        <fullName evidence="1">Uncharacterized protein</fullName>
    </submittedName>
</protein>
<evidence type="ECO:0000313" key="2">
    <source>
        <dbReference type="Proteomes" id="UP000004995"/>
    </source>
</evidence>
<dbReference type="EnsemblPlants" id="KQL05503">
    <property type="protein sequence ID" value="KQL05503"/>
    <property type="gene ID" value="SETIT_003553mg"/>
</dbReference>
<dbReference type="InParanoid" id="K3XNT0"/>
<accession>K3XNT0</accession>
<keyword evidence="2" id="KW-1185">Reference proteome</keyword>
<organism evidence="1 2">
    <name type="scientific">Setaria italica</name>
    <name type="common">Foxtail millet</name>
    <name type="synonym">Panicum italicum</name>
    <dbReference type="NCBI Taxonomy" id="4555"/>
    <lineage>
        <taxon>Eukaryota</taxon>
        <taxon>Viridiplantae</taxon>
        <taxon>Streptophyta</taxon>
        <taxon>Embryophyta</taxon>
        <taxon>Tracheophyta</taxon>
        <taxon>Spermatophyta</taxon>
        <taxon>Magnoliopsida</taxon>
        <taxon>Liliopsida</taxon>
        <taxon>Poales</taxon>
        <taxon>Poaceae</taxon>
        <taxon>PACMAD clade</taxon>
        <taxon>Panicoideae</taxon>
        <taxon>Panicodae</taxon>
        <taxon>Paniceae</taxon>
        <taxon>Cenchrinae</taxon>
        <taxon>Setaria</taxon>
    </lineage>
</organism>
<evidence type="ECO:0000313" key="1">
    <source>
        <dbReference type="EnsemblPlants" id="KQL05503"/>
    </source>
</evidence>
<sequence>MRVEKVDRDQKNNILFESIETASSISQQYGWTDTCLMLPLCPSCLTGLFKQHEKLLADPFETWVPESGTRLLDKADQTNESSGSK</sequence>
<proteinExistence type="predicted"/>